<feature type="compositionally biased region" description="Polar residues" evidence="15">
    <location>
        <begin position="517"/>
        <end position="526"/>
    </location>
</feature>
<keyword evidence="12 14" id="KW-0407">Ion channel</keyword>
<dbReference type="InterPro" id="IPR006201">
    <property type="entry name" value="Neur_channel"/>
</dbReference>
<dbReference type="GO" id="GO:0022848">
    <property type="term" value="F:acetylcholine-gated monoatomic cation-selective channel activity"/>
    <property type="evidence" value="ECO:0007669"/>
    <property type="project" value="InterPro"/>
</dbReference>
<feature type="domain" description="Neurotransmitter-gated ion-channel transmembrane" evidence="17">
    <location>
        <begin position="346"/>
        <end position="707"/>
    </location>
</feature>
<reference evidence="18" key="1">
    <citation type="submission" date="2020-03" db="EMBL/GenBank/DDBJ databases">
        <title>Intra-Species Differences in Population Size shape Life History and Genome Evolution.</title>
        <authorList>
            <person name="Willemsen D."/>
            <person name="Cui R."/>
            <person name="Valenzano D.R."/>
        </authorList>
    </citation>
    <scope>NUCLEOTIDE SEQUENCE</scope>
    <source>
        <strain evidence="18">GRZ</strain>
        <tissue evidence="18">Whole</tissue>
    </source>
</reference>
<dbReference type="PROSITE" id="PS00236">
    <property type="entry name" value="NEUROTR_ION_CHANNEL"/>
    <property type="match status" value="1"/>
</dbReference>
<evidence type="ECO:0000256" key="1">
    <source>
        <dbReference type="ARBA" id="ARBA00022448"/>
    </source>
</evidence>
<evidence type="ECO:0000256" key="7">
    <source>
        <dbReference type="ARBA" id="ARBA00023136"/>
    </source>
</evidence>
<feature type="compositionally biased region" description="Polar residues" evidence="15">
    <location>
        <begin position="464"/>
        <end position="475"/>
    </location>
</feature>
<keyword evidence="11" id="KW-1071">Ligand-gated ion channel</keyword>
<dbReference type="SUPFAM" id="SSF63712">
    <property type="entry name" value="Nicotinic receptor ligand binding domain-like"/>
    <property type="match status" value="1"/>
</dbReference>
<dbReference type="PRINTS" id="PR00252">
    <property type="entry name" value="NRIONCHANNEL"/>
</dbReference>
<protein>
    <submittedName>
        <fullName evidence="18">Transcript variant X1</fullName>
    </submittedName>
</protein>
<evidence type="ECO:0000256" key="4">
    <source>
        <dbReference type="ARBA" id="ARBA00022989"/>
    </source>
</evidence>
<feature type="region of interest" description="Disordered" evidence="15">
    <location>
        <begin position="515"/>
        <end position="542"/>
    </location>
</feature>
<dbReference type="PRINTS" id="PR00254">
    <property type="entry name" value="NICOTINICR"/>
</dbReference>
<evidence type="ECO:0000256" key="14">
    <source>
        <dbReference type="RuleBase" id="RU000687"/>
    </source>
</evidence>
<keyword evidence="2" id="KW-1003">Cell membrane</keyword>
<dbReference type="Pfam" id="PF02931">
    <property type="entry name" value="Neur_chan_LBD"/>
    <property type="match status" value="1"/>
</dbReference>
<dbReference type="FunFam" id="1.20.58.390:FF:000007">
    <property type="entry name" value="Neuronal acetylcholine receptor subunit alpha-7"/>
    <property type="match status" value="1"/>
</dbReference>
<dbReference type="GO" id="GO:0045211">
    <property type="term" value="C:postsynaptic membrane"/>
    <property type="evidence" value="ECO:0007669"/>
    <property type="project" value="InterPro"/>
</dbReference>
<comment type="subcellular location">
    <subcellularLocation>
        <location evidence="13">Synaptic cell membrane</location>
        <topology evidence="13">Multi-pass membrane protein</topology>
    </subcellularLocation>
</comment>
<feature type="transmembrane region" description="Helical" evidence="14">
    <location>
        <begin position="691"/>
        <end position="711"/>
    </location>
</feature>
<accession>A0A9D2YVR1</accession>
<comment type="similarity">
    <text evidence="14">Belongs to the ligand-gated ion channel (TC 1.A.9) family.</text>
</comment>
<evidence type="ECO:0000313" key="19">
    <source>
        <dbReference type="Proteomes" id="UP000822369"/>
    </source>
</evidence>
<dbReference type="CDD" id="cd19051">
    <property type="entry name" value="LGIC_TM_cation"/>
    <property type="match status" value="1"/>
</dbReference>
<evidence type="ECO:0000256" key="11">
    <source>
        <dbReference type="ARBA" id="ARBA00023286"/>
    </source>
</evidence>
<dbReference type="InterPro" id="IPR018000">
    <property type="entry name" value="Neurotransmitter_ion_chnl_CS"/>
</dbReference>
<evidence type="ECO:0000256" key="6">
    <source>
        <dbReference type="ARBA" id="ARBA00023065"/>
    </source>
</evidence>
<sequence length="723" mass="80554">MTSVRERMLKEACIVRPCRSICVRLTDSHTASLSSLEYSFHCVCCSLFLSSYSSFHHSATAEIETSLLIFCGLSCFFCSPQIYSFYLLFPDLITPLCFPFCHSFCTDLEECSMRRAFWLLIVATLLRGSVPGPHQRFLLKELLRDYNPMERPVANDSHALTVQFSFTLIQVMDVDEKSQILTTNAWLQMQWYDHYLQWNQSEYPGVKNLRFTPDQVWTPDILLYNSAHDKFDATFKTNVLVNSSGFCEYLPPGIFVSTCNVDVRWFPFDIQRCELKFGSWTFDGWLLDIQMKEADVTGYMPNGEWDLLEVPGDRHEVFYDCCAEPYPDVTFVVTLRRRTLFYALNLLIPCVLLSSMTLLVFLLPANSGEKISLGITVLLSLTVFMLMVAEIMPATSDSVPLIGQYFASTMVIVGMSVVATVIVLQFHHHSLNNGQMPHWVHLVLLQWVPWFLRMKRPGEGAEPTLSNSQTGSRSKTLSSPTTTTTTTIPTPGPSILPQSLSSLQASLAQLNYPLSHRPNSQANVLPNTGHRDANPNPHLQPNGHLPHMGFQTFQTTAELEAVQGCRTASRGRNNRGEADEGAAVGGGTVGDVSTHQHLQTSKFGNPPLETLASLDPDPSNAASGPCGLESEGGRSAPLHAHSGTIRSVAVDNQLQALLAEVQFLVERVREQDRQLNMAEQWQFAAAVIDRLCLVGFSVFNIICTIAILMAAPNFGIALSKDFL</sequence>
<evidence type="ECO:0000256" key="5">
    <source>
        <dbReference type="ARBA" id="ARBA00023018"/>
    </source>
</evidence>
<comment type="caution">
    <text evidence="18">The sequence shown here is derived from an EMBL/GenBank/DDBJ whole genome shotgun (WGS) entry which is preliminary data.</text>
</comment>
<dbReference type="KEGG" id="nfu:107379599"/>
<keyword evidence="10" id="KW-0325">Glycoprotein</keyword>
<keyword evidence="5" id="KW-0770">Synapse</keyword>
<evidence type="ECO:0000256" key="3">
    <source>
        <dbReference type="ARBA" id="ARBA00022692"/>
    </source>
</evidence>
<evidence type="ECO:0000256" key="2">
    <source>
        <dbReference type="ARBA" id="ARBA00022475"/>
    </source>
</evidence>
<feature type="compositionally biased region" description="Low complexity" evidence="15">
    <location>
        <begin position="476"/>
        <end position="498"/>
    </location>
</feature>
<dbReference type="InterPro" id="IPR006029">
    <property type="entry name" value="Neurotrans-gated_channel_TM"/>
</dbReference>
<feature type="transmembrane region" description="Helical" evidence="14">
    <location>
        <begin position="67"/>
        <end position="89"/>
    </location>
</feature>
<evidence type="ECO:0000256" key="15">
    <source>
        <dbReference type="SAM" id="MobiDB-lite"/>
    </source>
</evidence>
<feature type="region of interest" description="Disordered" evidence="15">
    <location>
        <begin position="459"/>
        <end position="498"/>
    </location>
</feature>
<evidence type="ECO:0000256" key="12">
    <source>
        <dbReference type="ARBA" id="ARBA00023303"/>
    </source>
</evidence>
<dbReference type="GO" id="GO:0004888">
    <property type="term" value="F:transmembrane signaling receptor activity"/>
    <property type="evidence" value="ECO:0007669"/>
    <property type="project" value="InterPro"/>
</dbReference>
<dbReference type="NCBIfam" id="TIGR00860">
    <property type="entry name" value="LIC"/>
    <property type="match status" value="1"/>
</dbReference>
<dbReference type="EMBL" id="JAAVVJ010000003">
    <property type="protein sequence ID" value="KAF7227203.1"/>
    <property type="molecule type" value="Genomic_DNA"/>
</dbReference>
<dbReference type="Pfam" id="PF02932">
    <property type="entry name" value="Neur_chan_memb"/>
    <property type="match status" value="1"/>
</dbReference>
<dbReference type="Proteomes" id="UP000822369">
    <property type="component" value="Chromosome 3"/>
</dbReference>
<dbReference type="InterPro" id="IPR036719">
    <property type="entry name" value="Neuro-gated_channel_TM_sf"/>
</dbReference>
<dbReference type="InterPro" id="IPR006202">
    <property type="entry name" value="Neur_chan_lig-bd"/>
</dbReference>
<dbReference type="OMA" id="ILPNPIH"/>
<evidence type="ECO:0000256" key="9">
    <source>
        <dbReference type="ARBA" id="ARBA00023170"/>
    </source>
</evidence>
<feature type="region of interest" description="Disordered" evidence="15">
    <location>
        <begin position="567"/>
        <end position="639"/>
    </location>
</feature>
<evidence type="ECO:0000313" key="18">
    <source>
        <dbReference type="EMBL" id="KAF7227203.1"/>
    </source>
</evidence>
<dbReference type="InterPro" id="IPR002394">
    <property type="entry name" value="Nicotinic_acetylcholine_rcpt"/>
</dbReference>
<keyword evidence="9" id="KW-0675">Receptor</keyword>
<dbReference type="InterPro" id="IPR036734">
    <property type="entry name" value="Neur_chan_lig-bd_sf"/>
</dbReference>
<dbReference type="InterPro" id="IPR038050">
    <property type="entry name" value="Neuro_actylchol_rec"/>
</dbReference>
<dbReference type="Gene3D" id="2.70.170.10">
    <property type="entry name" value="Neurotransmitter-gated ion-channel ligand-binding domain"/>
    <property type="match status" value="1"/>
</dbReference>
<feature type="domain" description="Neurotransmitter-gated ion-channel ligand-binding" evidence="16">
    <location>
        <begin position="138"/>
        <end position="339"/>
    </location>
</feature>
<dbReference type="Gene3D" id="1.20.58.390">
    <property type="entry name" value="Neurotransmitter-gated ion-channel transmembrane domain"/>
    <property type="match status" value="2"/>
</dbReference>
<evidence type="ECO:0000256" key="10">
    <source>
        <dbReference type="ARBA" id="ARBA00023180"/>
    </source>
</evidence>
<dbReference type="PANTHER" id="PTHR18945">
    <property type="entry name" value="NEUROTRANSMITTER GATED ION CHANNEL"/>
    <property type="match status" value="1"/>
</dbReference>
<keyword evidence="3 14" id="KW-0812">Transmembrane</keyword>
<dbReference type="SUPFAM" id="SSF90112">
    <property type="entry name" value="Neurotransmitter-gated ion-channel transmembrane pore"/>
    <property type="match status" value="1"/>
</dbReference>
<feature type="compositionally biased region" description="Polar residues" evidence="15">
    <location>
        <begin position="593"/>
        <end position="603"/>
    </location>
</feature>
<dbReference type="FunFam" id="2.70.170.10:FF:000009">
    <property type="entry name" value="Neuronal acetylcholine receptor subunit alpha-7"/>
    <property type="match status" value="1"/>
</dbReference>
<keyword evidence="1 14" id="KW-0813">Transport</keyword>
<feature type="transmembrane region" description="Helical" evidence="14">
    <location>
        <begin position="340"/>
        <end position="365"/>
    </location>
</feature>
<keyword evidence="4 14" id="KW-1133">Transmembrane helix</keyword>
<name>A0A9D2YVR1_NOTFU</name>
<keyword evidence="6 14" id="KW-0406">Ion transport</keyword>
<evidence type="ECO:0000256" key="13">
    <source>
        <dbReference type="ARBA" id="ARBA00034099"/>
    </source>
</evidence>
<dbReference type="AlphaFoldDB" id="A0A9D2YVR1"/>
<evidence type="ECO:0000259" key="16">
    <source>
        <dbReference type="Pfam" id="PF02931"/>
    </source>
</evidence>
<organism evidence="18 19">
    <name type="scientific">Nothobranchius furzeri</name>
    <name type="common">Turquoise killifish</name>
    <dbReference type="NCBI Taxonomy" id="105023"/>
    <lineage>
        <taxon>Eukaryota</taxon>
        <taxon>Metazoa</taxon>
        <taxon>Chordata</taxon>
        <taxon>Craniata</taxon>
        <taxon>Vertebrata</taxon>
        <taxon>Euteleostomi</taxon>
        <taxon>Actinopterygii</taxon>
        <taxon>Neopterygii</taxon>
        <taxon>Teleostei</taxon>
        <taxon>Neoteleostei</taxon>
        <taxon>Acanthomorphata</taxon>
        <taxon>Ovalentaria</taxon>
        <taxon>Atherinomorphae</taxon>
        <taxon>Cyprinodontiformes</taxon>
        <taxon>Nothobranchiidae</taxon>
        <taxon>Nothobranchius</taxon>
    </lineage>
</organism>
<keyword evidence="8" id="KW-1015">Disulfide bond</keyword>
<feature type="transmembrane region" description="Helical" evidence="14">
    <location>
        <begin position="371"/>
        <end position="389"/>
    </location>
</feature>
<proteinExistence type="inferred from homology"/>
<feature type="transmembrane region" description="Helical" evidence="14">
    <location>
        <begin position="401"/>
        <end position="424"/>
    </location>
</feature>
<keyword evidence="7 14" id="KW-0472">Membrane</keyword>
<evidence type="ECO:0000259" key="17">
    <source>
        <dbReference type="Pfam" id="PF02932"/>
    </source>
</evidence>
<gene>
    <name evidence="18" type="ORF">G4P62_005835</name>
</gene>
<dbReference type="OrthoDB" id="5975154at2759"/>
<evidence type="ECO:0000256" key="8">
    <source>
        <dbReference type="ARBA" id="ARBA00023157"/>
    </source>
</evidence>